<keyword evidence="2" id="KW-1185">Reference proteome</keyword>
<name>A0ABT4HQI8_MYCIR</name>
<organism evidence="1 2">
    <name type="scientific">Mycolicibacterium iranicum</name>
    <name type="common">Mycobacterium iranicum</name>
    <dbReference type="NCBI Taxonomy" id="912594"/>
    <lineage>
        <taxon>Bacteria</taxon>
        <taxon>Bacillati</taxon>
        <taxon>Actinomycetota</taxon>
        <taxon>Actinomycetes</taxon>
        <taxon>Mycobacteriales</taxon>
        <taxon>Mycobacteriaceae</taxon>
        <taxon>Mycolicibacterium</taxon>
    </lineage>
</organism>
<proteinExistence type="predicted"/>
<protein>
    <submittedName>
        <fullName evidence="1">Uncharacterized protein</fullName>
    </submittedName>
</protein>
<reference evidence="1" key="1">
    <citation type="submission" date="2022-12" db="EMBL/GenBank/DDBJ databases">
        <title>Whole genome sequence of Mycolicibacterium iranicum strain SBH312.</title>
        <authorList>
            <person name="Jani J."/>
            <person name="Arifin Mustapha Z."/>
            <person name="Ahmed K."/>
            <person name="Kai Ling C."/>
        </authorList>
    </citation>
    <scope>NUCLEOTIDE SEQUENCE</scope>
    <source>
        <strain evidence="1">SBH312</strain>
    </source>
</reference>
<gene>
    <name evidence="1" type="ORF">OY187_31090</name>
</gene>
<evidence type="ECO:0000313" key="2">
    <source>
        <dbReference type="Proteomes" id="UP001084650"/>
    </source>
</evidence>
<sequence>MTEQSGTAQDRIEAALAELRTEATEALGRLTAHRDRAAQLRAEADNEQRAYAAEYRAIRDRGFFTPAQLREMGFTAPRTRQRRPKRT</sequence>
<dbReference type="EMBL" id="JAPQYE010000033">
    <property type="protein sequence ID" value="MCZ0732500.1"/>
    <property type="molecule type" value="Genomic_DNA"/>
</dbReference>
<dbReference type="Proteomes" id="UP001084650">
    <property type="component" value="Unassembled WGS sequence"/>
</dbReference>
<accession>A0ABT4HQI8</accession>
<evidence type="ECO:0000313" key="1">
    <source>
        <dbReference type="EMBL" id="MCZ0732500.1"/>
    </source>
</evidence>
<dbReference type="RefSeq" id="WP_268788144.1">
    <property type="nucleotide sequence ID" value="NZ_JAPQYE010000033.1"/>
</dbReference>
<comment type="caution">
    <text evidence="1">The sequence shown here is derived from an EMBL/GenBank/DDBJ whole genome shotgun (WGS) entry which is preliminary data.</text>
</comment>